<feature type="region of interest" description="Disordered" evidence="6">
    <location>
        <begin position="808"/>
        <end position="935"/>
    </location>
</feature>
<dbReference type="Proteomes" id="UP000722485">
    <property type="component" value="Unassembled WGS sequence"/>
</dbReference>
<dbReference type="InterPro" id="IPR003653">
    <property type="entry name" value="Peptidase_C48_C"/>
</dbReference>
<sequence length="935" mass="103067">MNKNRLRAINATAVGPRNSMSGPLASSQQREQRGPHFNTPSEPAPKRQKRSSASEMVVSKFFPKTNPKARNDAIEEVSEDEFRPDLDAEQGEGSKREVHDLTQDGSQADTNDLASTTSAGRQSASAGLAEYRRSIPKMSGNRRPLRRSRAMKARSSSQDGNEIRSSRDDLSPEVSQVSIHSADEMGQDTPLTCVGSDIPTQSNSVNRSQPITKRKRLSAGMSGGSEDELAGPGTLADEKKPTNFSNLPKRKLKSRADMTQTHFGSSKSANEGRVTLSSQPSLPDACVARAVSGKFTYCLSPLGDRPVKLHFGDSIAKVIYETGGTTRRLPWLDIQRSKVISVMHAATHSPFIIIKRSSTHIAAPDLAVEFEENHDVVSFINWLSEENIRTIEMRPADTLKRMFNNHFEETDLYEKRSAKQVQAERPEILQKVHFFNTFFFAKLKPSRGKINYEGVKSWTAKVDLLSYDYIVVPVNENMHWYLAIIYNAPRMLADGSGQEPYSDPEAIDLDQPTTRASQKKPPVDPDLESILLDDDEAKSTARSQSSNGTIDVPLIPPTKPTSTTTAKTSKRKSTGGPQKFSWEEPKIITLDSLGSSHSVTCRHLKDYLVEEARHKKNVELAKIPGGMTAKRIPEQDNHCDCGVFVLGYMEEFLKDPDGAVRKLLQKEDMGWNIKPFEIRAKVRDLLFTLQKEQEDRVEAEKARKRQRKLAKEAVSSGPSASQSGQSSPREPPESSKTPQSKPEIMSPLANGIKSPAVAALQRVMSTPASPRQSFFPDKPPQPCTPKIGEDPKFIVALDDDSSLDAKTSGSIEVLHSARSSPRGASRVPVDLTTGEPDNAIKGTPNKRSKPSFVEKLPSSPPNAPPSPESRAVKRSRSESLEITHVEKRRSQKLPSVQPRGLTLSQRVIMPSIEGDKTTTGGPKYDGIDRSVDISS</sequence>
<feature type="compositionally biased region" description="Polar residues" evidence="6">
    <location>
        <begin position="103"/>
        <end position="125"/>
    </location>
</feature>
<reference evidence="8" key="1">
    <citation type="submission" date="2020-03" db="EMBL/GenBank/DDBJ databases">
        <title>Draft Genome Sequence of Cylindrodendrum hubeiense.</title>
        <authorList>
            <person name="Buettner E."/>
            <person name="Kellner H."/>
        </authorList>
    </citation>
    <scope>NUCLEOTIDE SEQUENCE</scope>
    <source>
        <strain evidence="8">IHI 201604</strain>
    </source>
</reference>
<dbReference type="Gene3D" id="3.40.395.10">
    <property type="entry name" value="Adenoviral Proteinase, Chain A"/>
    <property type="match status" value="1"/>
</dbReference>
<feature type="compositionally biased region" description="Polar residues" evidence="6">
    <location>
        <begin position="540"/>
        <end position="549"/>
    </location>
</feature>
<feature type="region of interest" description="Disordered" evidence="6">
    <location>
        <begin position="1"/>
        <end position="278"/>
    </location>
</feature>
<protein>
    <recommendedName>
        <fullName evidence="7">Ubiquitin-like protease family profile domain-containing protein</fullName>
    </recommendedName>
</protein>
<dbReference type="GO" id="GO:0006508">
    <property type="term" value="P:proteolysis"/>
    <property type="evidence" value="ECO:0007669"/>
    <property type="project" value="UniProtKB-KW"/>
</dbReference>
<feature type="compositionally biased region" description="Basic and acidic residues" evidence="6">
    <location>
        <begin position="925"/>
        <end position="935"/>
    </location>
</feature>
<gene>
    <name evidence="8" type="ORF">G7Z17_g9389</name>
</gene>
<accession>A0A9P5H6V4</accession>
<evidence type="ECO:0000256" key="3">
    <source>
        <dbReference type="ARBA" id="ARBA00022670"/>
    </source>
</evidence>
<feature type="region of interest" description="Disordered" evidence="6">
    <location>
        <begin position="495"/>
        <end position="581"/>
    </location>
</feature>
<feature type="compositionally biased region" description="Pro residues" evidence="6">
    <location>
        <begin position="858"/>
        <end position="867"/>
    </location>
</feature>
<dbReference type="GO" id="GO:0070139">
    <property type="term" value="F:SUMO-specific endopeptidase activity"/>
    <property type="evidence" value="ECO:0007669"/>
    <property type="project" value="TreeGrafter"/>
</dbReference>
<comment type="caution">
    <text evidence="8">The sequence shown here is derived from an EMBL/GenBank/DDBJ whole genome shotgun (WGS) entry which is preliminary data.</text>
</comment>
<evidence type="ECO:0000256" key="4">
    <source>
        <dbReference type="ARBA" id="ARBA00022786"/>
    </source>
</evidence>
<evidence type="ECO:0000256" key="5">
    <source>
        <dbReference type="ARBA" id="ARBA00022801"/>
    </source>
</evidence>
<name>A0A9P5H6V4_9HYPO</name>
<keyword evidence="2" id="KW-0597">Phosphoprotein</keyword>
<dbReference type="Pfam" id="PF02902">
    <property type="entry name" value="Peptidase_C48"/>
    <property type="match status" value="1"/>
</dbReference>
<keyword evidence="5" id="KW-0378">Hydrolase</keyword>
<organism evidence="8 9">
    <name type="scientific">Cylindrodendrum hubeiense</name>
    <dbReference type="NCBI Taxonomy" id="595255"/>
    <lineage>
        <taxon>Eukaryota</taxon>
        <taxon>Fungi</taxon>
        <taxon>Dikarya</taxon>
        <taxon>Ascomycota</taxon>
        <taxon>Pezizomycotina</taxon>
        <taxon>Sordariomycetes</taxon>
        <taxon>Hypocreomycetidae</taxon>
        <taxon>Hypocreales</taxon>
        <taxon>Nectriaceae</taxon>
        <taxon>Cylindrodendrum</taxon>
    </lineage>
</organism>
<dbReference type="InterPro" id="IPR051947">
    <property type="entry name" value="Sentrin-specific_protease"/>
</dbReference>
<feature type="compositionally biased region" description="Polar residues" evidence="6">
    <location>
        <begin position="257"/>
        <end position="278"/>
    </location>
</feature>
<keyword evidence="9" id="KW-1185">Reference proteome</keyword>
<feature type="compositionally biased region" description="Acidic residues" evidence="6">
    <location>
        <begin position="525"/>
        <end position="536"/>
    </location>
</feature>
<dbReference type="EMBL" id="JAANBB010000267">
    <property type="protein sequence ID" value="KAF7545167.1"/>
    <property type="molecule type" value="Genomic_DNA"/>
</dbReference>
<proteinExistence type="inferred from homology"/>
<feature type="compositionally biased region" description="Low complexity" evidence="6">
    <location>
        <begin position="715"/>
        <end position="728"/>
    </location>
</feature>
<feature type="compositionally biased region" description="Basic residues" evidence="6">
    <location>
        <begin position="143"/>
        <end position="152"/>
    </location>
</feature>
<dbReference type="AlphaFoldDB" id="A0A9P5H6V4"/>
<comment type="similarity">
    <text evidence="1">Belongs to the peptidase C48 family.</text>
</comment>
<feature type="compositionally biased region" description="Polar residues" evidence="6">
    <location>
        <begin position="198"/>
        <end position="211"/>
    </location>
</feature>
<feature type="compositionally biased region" description="Polar residues" evidence="6">
    <location>
        <begin position="763"/>
        <end position="772"/>
    </location>
</feature>
<feature type="compositionally biased region" description="Basic and acidic residues" evidence="6">
    <location>
        <begin position="875"/>
        <end position="885"/>
    </location>
</feature>
<keyword evidence="3" id="KW-0645">Protease</keyword>
<dbReference type="InterPro" id="IPR038765">
    <property type="entry name" value="Papain-like_cys_pep_sf"/>
</dbReference>
<feature type="domain" description="Ubiquitin-like protease family profile" evidence="7">
    <location>
        <begin position="359"/>
        <end position="652"/>
    </location>
</feature>
<dbReference type="PANTHER" id="PTHR46896">
    <property type="entry name" value="SENTRIN-SPECIFIC PROTEASE"/>
    <property type="match status" value="1"/>
</dbReference>
<dbReference type="GO" id="GO:0005634">
    <property type="term" value="C:nucleus"/>
    <property type="evidence" value="ECO:0007669"/>
    <property type="project" value="TreeGrafter"/>
</dbReference>
<evidence type="ECO:0000313" key="8">
    <source>
        <dbReference type="EMBL" id="KAF7545167.1"/>
    </source>
</evidence>
<dbReference type="SUPFAM" id="SSF54001">
    <property type="entry name" value="Cysteine proteinases"/>
    <property type="match status" value="1"/>
</dbReference>
<feature type="compositionally biased region" description="Basic and acidic residues" evidence="6">
    <location>
        <begin position="80"/>
        <end position="102"/>
    </location>
</feature>
<keyword evidence="4" id="KW-0833">Ubl conjugation pathway</keyword>
<evidence type="ECO:0000256" key="1">
    <source>
        <dbReference type="ARBA" id="ARBA00005234"/>
    </source>
</evidence>
<dbReference type="OrthoDB" id="442460at2759"/>
<feature type="compositionally biased region" description="Polar residues" evidence="6">
    <location>
        <begin position="18"/>
        <end position="29"/>
    </location>
</feature>
<dbReference type="GO" id="GO:0016926">
    <property type="term" value="P:protein desumoylation"/>
    <property type="evidence" value="ECO:0007669"/>
    <property type="project" value="TreeGrafter"/>
</dbReference>
<dbReference type="GO" id="GO:0005737">
    <property type="term" value="C:cytoplasm"/>
    <property type="evidence" value="ECO:0007669"/>
    <property type="project" value="TreeGrafter"/>
</dbReference>
<dbReference type="PANTHER" id="PTHR46896:SF3">
    <property type="entry name" value="FI06413P-RELATED"/>
    <property type="match status" value="1"/>
</dbReference>
<dbReference type="PROSITE" id="PS50600">
    <property type="entry name" value="ULP_PROTEASE"/>
    <property type="match status" value="1"/>
</dbReference>
<evidence type="ECO:0000259" key="7">
    <source>
        <dbReference type="PROSITE" id="PS50600"/>
    </source>
</evidence>
<evidence type="ECO:0000256" key="6">
    <source>
        <dbReference type="SAM" id="MobiDB-lite"/>
    </source>
</evidence>
<evidence type="ECO:0000256" key="2">
    <source>
        <dbReference type="ARBA" id="ARBA00022553"/>
    </source>
</evidence>
<feature type="compositionally biased region" description="Basic and acidic residues" evidence="6">
    <location>
        <begin position="161"/>
        <end position="170"/>
    </location>
</feature>
<feature type="region of interest" description="Disordered" evidence="6">
    <location>
        <begin position="693"/>
        <end position="789"/>
    </location>
</feature>
<evidence type="ECO:0000313" key="9">
    <source>
        <dbReference type="Proteomes" id="UP000722485"/>
    </source>
</evidence>